<feature type="chain" id="PRO_5002871610" description="PepSY domain-containing protein" evidence="1">
    <location>
        <begin position="22"/>
        <end position="86"/>
    </location>
</feature>
<dbReference type="STRING" id="395965.Msil_3074"/>
<dbReference type="HOGENOM" id="CLU_147864_2_0_5"/>
<protein>
    <recommendedName>
        <fullName evidence="2">PepSY domain-containing protein</fullName>
    </recommendedName>
</protein>
<dbReference type="RefSeq" id="WP_012592052.1">
    <property type="nucleotide sequence ID" value="NC_011666.1"/>
</dbReference>
<name>B8EKV5_METSB</name>
<dbReference type="Pfam" id="PF13670">
    <property type="entry name" value="PepSY_2"/>
    <property type="match status" value="1"/>
</dbReference>
<evidence type="ECO:0000313" key="4">
    <source>
        <dbReference type="Proteomes" id="UP000002257"/>
    </source>
</evidence>
<feature type="signal peptide" evidence="1">
    <location>
        <begin position="1"/>
        <end position="21"/>
    </location>
</feature>
<sequence length="86" mass="9192">MMRTILLASVLVAASATFAFGDTPGPDWISKEALIKKLEGQGYSAIKAEADDGYWEGKAVKDGKIIEFNADPKTGEITKSEPDDGD</sequence>
<organism evidence="3 4">
    <name type="scientific">Methylocella silvestris (strain DSM 15510 / CIP 108128 / LMG 27833 / NCIMB 13906 / BL2)</name>
    <dbReference type="NCBI Taxonomy" id="395965"/>
    <lineage>
        <taxon>Bacteria</taxon>
        <taxon>Pseudomonadati</taxon>
        <taxon>Pseudomonadota</taxon>
        <taxon>Alphaproteobacteria</taxon>
        <taxon>Hyphomicrobiales</taxon>
        <taxon>Beijerinckiaceae</taxon>
        <taxon>Methylocella</taxon>
    </lineage>
</organism>
<feature type="domain" description="PepSY" evidence="2">
    <location>
        <begin position="4"/>
        <end position="81"/>
    </location>
</feature>
<dbReference type="eggNOG" id="COG5591">
    <property type="taxonomic scope" value="Bacteria"/>
</dbReference>
<accession>B8EKV5</accession>
<evidence type="ECO:0000259" key="2">
    <source>
        <dbReference type="Pfam" id="PF13670"/>
    </source>
</evidence>
<reference evidence="3 4" key="1">
    <citation type="journal article" date="2010" name="J. Bacteriol.">
        <title>Complete genome sequence of the aerobic facultative methanotroph Methylocella silvestris BL2.</title>
        <authorList>
            <person name="Chen Y."/>
            <person name="Crombie A."/>
            <person name="Rahman M.T."/>
            <person name="Dedysh S.N."/>
            <person name="Liesack W."/>
            <person name="Stott M.B."/>
            <person name="Alam M."/>
            <person name="Theisen A.R."/>
            <person name="Murrell J.C."/>
            <person name="Dunfield P.F."/>
        </authorList>
    </citation>
    <scope>NUCLEOTIDE SEQUENCE [LARGE SCALE GENOMIC DNA]</scope>
    <source>
        <strain evidence="4">DSM 15510 / CIP 108128 / LMG 27833 / NCIMB 13906 / BL2</strain>
    </source>
</reference>
<dbReference type="AlphaFoldDB" id="B8EKV5"/>
<dbReference type="InterPro" id="IPR025711">
    <property type="entry name" value="PepSY"/>
</dbReference>
<keyword evidence="1" id="KW-0732">Signal</keyword>
<proteinExistence type="predicted"/>
<keyword evidence="4" id="KW-1185">Reference proteome</keyword>
<dbReference type="KEGG" id="msl:Msil_3074"/>
<gene>
    <name evidence="3" type="ordered locus">Msil_3074</name>
</gene>
<dbReference type="EMBL" id="CP001280">
    <property type="protein sequence ID" value="ACK51983.1"/>
    <property type="molecule type" value="Genomic_DNA"/>
</dbReference>
<dbReference type="Proteomes" id="UP000002257">
    <property type="component" value="Chromosome"/>
</dbReference>
<evidence type="ECO:0000256" key="1">
    <source>
        <dbReference type="SAM" id="SignalP"/>
    </source>
</evidence>
<evidence type="ECO:0000313" key="3">
    <source>
        <dbReference type="EMBL" id="ACK51983.1"/>
    </source>
</evidence>